<evidence type="ECO:0000256" key="4">
    <source>
        <dbReference type="ARBA" id="ARBA00023163"/>
    </source>
</evidence>
<protein>
    <submittedName>
        <fullName evidence="5">BlaI/MecI/CopY family transcriptional regulator</fullName>
    </submittedName>
</protein>
<dbReference type="InterPro" id="IPR036388">
    <property type="entry name" value="WH-like_DNA-bd_sf"/>
</dbReference>
<reference evidence="6" key="1">
    <citation type="journal article" date="2019" name="Int. J. Syst. Evol. Microbiol.">
        <title>The Global Catalogue of Microorganisms (GCM) 10K type strain sequencing project: providing services to taxonomists for standard genome sequencing and annotation.</title>
        <authorList>
            <consortium name="The Broad Institute Genomics Platform"/>
            <consortium name="The Broad Institute Genome Sequencing Center for Infectious Disease"/>
            <person name="Wu L."/>
            <person name="Ma J."/>
        </authorList>
    </citation>
    <scope>NUCLEOTIDE SEQUENCE [LARGE SCALE GENOMIC DNA]</scope>
    <source>
        <strain evidence="6">DFY28</strain>
    </source>
</reference>
<evidence type="ECO:0000313" key="6">
    <source>
        <dbReference type="Proteomes" id="UP001596098"/>
    </source>
</evidence>
<name>A0ABW1QS03_9ACTN</name>
<dbReference type="RefSeq" id="WP_128220390.1">
    <property type="nucleotide sequence ID" value="NZ_CP034929.1"/>
</dbReference>
<evidence type="ECO:0000256" key="2">
    <source>
        <dbReference type="ARBA" id="ARBA00023015"/>
    </source>
</evidence>
<keyword evidence="6" id="KW-1185">Reference proteome</keyword>
<evidence type="ECO:0000313" key="5">
    <source>
        <dbReference type="EMBL" id="MFC6152257.1"/>
    </source>
</evidence>
<dbReference type="Gene3D" id="1.10.10.10">
    <property type="entry name" value="Winged helix-like DNA-binding domain superfamily/Winged helix DNA-binding domain"/>
    <property type="match status" value="1"/>
</dbReference>
<gene>
    <name evidence="5" type="ORF">ACFPWU_01050</name>
</gene>
<dbReference type="PIRSF" id="PIRSF019455">
    <property type="entry name" value="CopR_AtkY"/>
    <property type="match status" value="1"/>
</dbReference>
<dbReference type="EMBL" id="JBHSQI010000001">
    <property type="protein sequence ID" value="MFC6152257.1"/>
    <property type="molecule type" value="Genomic_DNA"/>
</dbReference>
<dbReference type="Pfam" id="PF03965">
    <property type="entry name" value="Penicillinase_R"/>
    <property type="match status" value="1"/>
</dbReference>
<organism evidence="5 6">
    <name type="scientific">Nocardioides yefusunii</name>
    <dbReference type="NCBI Taxonomy" id="2500546"/>
    <lineage>
        <taxon>Bacteria</taxon>
        <taxon>Bacillati</taxon>
        <taxon>Actinomycetota</taxon>
        <taxon>Actinomycetes</taxon>
        <taxon>Propionibacteriales</taxon>
        <taxon>Nocardioidaceae</taxon>
        <taxon>Nocardioides</taxon>
    </lineage>
</organism>
<keyword evidence="3" id="KW-0238">DNA-binding</keyword>
<dbReference type="Proteomes" id="UP001596098">
    <property type="component" value="Unassembled WGS sequence"/>
</dbReference>
<evidence type="ECO:0000256" key="1">
    <source>
        <dbReference type="ARBA" id="ARBA00011046"/>
    </source>
</evidence>
<comment type="similarity">
    <text evidence="1">Belongs to the BlaI transcriptional regulatory family.</text>
</comment>
<proteinExistence type="inferred from homology"/>
<dbReference type="InterPro" id="IPR005650">
    <property type="entry name" value="BlaI_family"/>
</dbReference>
<dbReference type="SUPFAM" id="SSF46785">
    <property type="entry name" value="Winged helix' DNA-binding domain"/>
    <property type="match status" value="1"/>
</dbReference>
<keyword evidence="4" id="KW-0804">Transcription</keyword>
<dbReference type="Gene3D" id="6.10.140.850">
    <property type="match status" value="1"/>
</dbReference>
<keyword evidence="2" id="KW-0805">Transcription regulation</keyword>
<dbReference type="InterPro" id="IPR036390">
    <property type="entry name" value="WH_DNA-bd_sf"/>
</dbReference>
<evidence type="ECO:0000256" key="3">
    <source>
        <dbReference type="ARBA" id="ARBA00023125"/>
    </source>
</evidence>
<sequence length="127" mass="13914">MRNTKNALGDLERAVMDVLWDLPPADEMTVREVHAVLAESRDVAYTTVMTVMDRLARKGMTVQHKEGRAYRYQAASTRAEMTADLMRGTLDDLGSFDRGPALVAFVEDASAEEIAALRQALAALDAG</sequence>
<comment type="caution">
    <text evidence="5">The sequence shown here is derived from an EMBL/GenBank/DDBJ whole genome shotgun (WGS) entry which is preliminary data.</text>
</comment>
<accession>A0ABW1QS03</accession>